<evidence type="ECO:0000313" key="2">
    <source>
        <dbReference type="EMBL" id="KAI8044109.1"/>
    </source>
</evidence>
<name>A0A9P9YVV7_9MUSC</name>
<feature type="non-terminal residue" evidence="2">
    <location>
        <position position="1"/>
    </location>
</feature>
<reference evidence="2" key="1">
    <citation type="journal article" date="2023" name="Genome Biol. Evol.">
        <title>Long-read-based Genome Assembly of Drosophila gunungcola Reveals Fewer Chemosensory Genes in Flower-breeding Species.</title>
        <authorList>
            <person name="Negi A."/>
            <person name="Liao B.Y."/>
            <person name="Yeh S.D."/>
        </authorList>
    </citation>
    <scope>NUCLEOTIDE SEQUENCE</scope>
    <source>
        <strain evidence="2">Sukarami</strain>
    </source>
</reference>
<dbReference type="EMBL" id="JAMKOV010000001">
    <property type="protein sequence ID" value="KAI8044109.1"/>
    <property type="molecule type" value="Genomic_DNA"/>
</dbReference>
<feature type="region of interest" description="Disordered" evidence="1">
    <location>
        <begin position="1"/>
        <end position="62"/>
    </location>
</feature>
<keyword evidence="3" id="KW-1185">Reference proteome</keyword>
<gene>
    <name evidence="2" type="ORF">M5D96_000260</name>
</gene>
<accession>A0A9P9YVV7</accession>
<dbReference type="Proteomes" id="UP001059596">
    <property type="component" value="Chromosome 3R"/>
</dbReference>
<sequence length="62" mass="6926">MKWAPIAGGSSSTLEPKHPVIAELHRKQNRNRNRSRNTNRKRSANSTRHAENGDCNIVFGSA</sequence>
<protein>
    <submittedName>
        <fullName evidence="2">Uncharacterized protein</fullName>
    </submittedName>
</protein>
<comment type="caution">
    <text evidence="2">The sequence shown here is derived from an EMBL/GenBank/DDBJ whole genome shotgun (WGS) entry which is preliminary data.</text>
</comment>
<evidence type="ECO:0000313" key="3">
    <source>
        <dbReference type="Proteomes" id="UP001059596"/>
    </source>
</evidence>
<proteinExistence type="predicted"/>
<organism evidence="2 3">
    <name type="scientific">Drosophila gunungcola</name>
    <name type="common">fruit fly</name>
    <dbReference type="NCBI Taxonomy" id="103775"/>
    <lineage>
        <taxon>Eukaryota</taxon>
        <taxon>Metazoa</taxon>
        <taxon>Ecdysozoa</taxon>
        <taxon>Arthropoda</taxon>
        <taxon>Hexapoda</taxon>
        <taxon>Insecta</taxon>
        <taxon>Pterygota</taxon>
        <taxon>Neoptera</taxon>
        <taxon>Endopterygota</taxon>
        <taxon>Diptera</taxon>
        <taxon>Brachycera</taxon>
        <taxon>Muscomorpha</taxon>
        <taxon>Ephydroidea</taxon>
        <taxon>Drosophilidae</taxon>
        <taxon>Drosophila</taxon>
        <taxon>Sophophora</taxon>
    </lineage>
</organism>
<dbReference type="AlphaFoldDB" id="A0A9P9YVV7"/>
<feature type="compositionally biased region" description="Basic residues" evidence="1">
    <location>
        <begin position="27"/>
        <end position="43"/>
    </location>
</feature>
<evidence type="ECO:0000256" key="1">
    <source>
        <dbReference type="SAM" id="MobiDB-lite"/>
    </source>
</evidence>
<feature type="compositionally biased region" description="Basic and acidic residues" evidence="1">
    <location>
        <begin position="15"/>
        <end position="26"/>
    </location>
</feature>